<feature type="compositionally biased region" description="Pro residues" evidence="1">
    <location>
        <begin position="40"/>
        <end position="53"/>
    </location>
</feature>
<gene>
    <name evidence="3" type="ORF">FPZ24_15320</name>
</gene>
<organism evidence="3 4">
    <name type="scientific">Sphingomonas panacisoli</name>
    <dbReference type="NCBI Taxonomy" id="1813879"/>
    <lineage>
        <taxon>Bacteria</taxon>
        <taxon>Pseudomonadati</taxon>
        <taxon>Pseudomonadota</taxon>
        <taxon>Alphaproteobacteria</taxon>
        <taxon>Sphingomonadales</taxon>
        <taxon>Sphingomonadaceae</taxon>
        <taxon>Sphingomonas</taxon>
    </lineage>
</organism>
<feature type="chain" id="PRO_5022879943" evidence="2">
    <location>
        <begin position="22"/>
        <end position="246"/>
    </location>
</feature>
<dbReference type="Proteomes" id="UP000315673">
    <property type="component" value="Chromosome"/>
</dbReference>
<accession>A0A5B8LKU0</accession>
<evidence type="ECO:0000256" key="2">
    <source>
        <dbReference type="SAM" id="SignalP"/>
    </source>
</evidence>
<evidence type="ECO:0000256" key="1">
    <source>
        <dbReference type="SAM" id="MobiDB-lite"/>
    </source>
</evidence>
<proteinExistence type="predicted"/>
<protein>
    <submittedName>
        <fullName evidence="3">DUF1134 domain-containing protein</fullName>
    </submittedName>
</protein>
<sequence>MRRLMTIIALACAALTGPVAAQVTTIDPNAAIDGDLKNPRPAPAPSYASPPPLAADERPAPQDAPPPPQDQTATVAPPDVPATTGPTYDKGDVLSAAEGVFGKGAKGLADIIEKILAKQGRPNAYIAGKEASGAFVVGARYGSGILSHAVAGQQKIYWRGPSVGFDVGGDATKVFVLVYNLYDTEDAFNKQFIGGEGRLYFVGGFSATYIRRGDIVMIPVRLGVGWRAGINAGYVKFRHKGSWVPF</sequence>
<dbReference type="KEGG" id="spai:FPZ24_15320"/>
<dbReference type="RefSeq" id="WP_146573425.1">
    <property type="nucleotide sequence ID" value="NZ_CP042306.1"/>
</dbReference>
<evidence type="ECO:0000313" key="4">
    <source>
        <dbReference type="Proteomes" id="UP000315673"/>
    </source>
</evidence>
<dbReference type="Pfam" id="PF06577">
    <property type="entry name" value="EipA"/>
    <property type="match status" value="1"/>
</dbReference>
<evidence type="ECO:0000313" key="3">
    <source>
        <dbReference type="EMBL" id="QDZ08666.1"/>
    </source>
</evidence>
<name>A0A5B8LKU0_9SPHN</name>
<dbReference type="InterPro" id="IPR008325">
    <property type="entry name" value="EipA-like"/>
</dbReference>
<feature type="region of interest" description="Disordered" evidence="1">
    <location>
        <begin position="32"/>
        <end position="89"/>
    </location>
</feature>
<keyword evidence="4" id="KW-1185">Reference proteome</keyword>
<dbReference type="OrthoDB" id="9796051at2"/>
<reference evidence="3 4" key="1">
    <citation type="submission" date="2019-07" db="EMBL/GenBank/DDBJ databases">
        <title>Full genome sequence of Sphingomonas sp. 4R-6-7(HKS19).</title>
        <authorList>
            <person name="Im W.-T."/>
        </authorList>
    </citation>
    <scope>NUCLEOTIDE SEQUENCE [LARGE SCALE GENOMIC DNA]</scope>
    <source>
        <strain evidence="3 4">HKS19</strain>
    </source>
</reference>
<dbReference type="AlphaFoldDB" id="A0A5B8LKU0"/>
<keyword evidence="2" id="KW-0732">Signal</keyword>
<feature type="signal peptide" evidence="2">
    <location>
        <begin position="1"/>
        <end position="21"/>
    </location>
</feature>
<dbReference type="EMBL" id="CP042306">
    <property type="protein sequence ID" value="QDZ08666.1"/>
    <property type="molecule type" value="Genomic_DNA"/>
</dbReference>